<name>A0A089QLX7_9LACO</name>
<evidence type="ECO:0000313" key="1">
    <source>
        <dbReference type="EMBL" id="AIR11866.1"/>
    </source>
</evidence>
<evidence type="ECO:0000313" key="2">
    <source>
        <dbReference type="Proteomes" id="UP000029488"/>
    </source>
</evidence>
<keyword evidence="1" id="KW-0614">Plasmid</keyword>
<dbReference type="KEGG" id="lsj:LSJ_4089"/>
<reference evidence="1 2" key="1">
    <citation type="journal article" date="2014" name="BMC Genomics">
        <title>Unusual genome complexity in Lactobacillus salivarius JCM1046.</title>
        <authorList>
            <person name="Raftis E.J."/>
            <person name="Forde B.M."/>
            <person name="Claesson M.J."/>
            <person name="O'Toole P.W."/>
        </authorList>
    </citation>
    <scope>NUCLEOTIDE SEQUENCE [LARGE SCALE GENOMIC DNA]</scope>
    <source>
        <strain evidence="1 2">JCM1046</strain>
        <plasmid evidence="1 2">pLMP1046</plasmid>
    </source>
</reference>
<dbReference type="AlphaFoldDB" id="A0A089QLX7"/>
<accession>A0A089QLX7</accession>
<sequence>MMNNFEKELEKIVEDRVNKLVSKSDARDISEFARDEAVVARLDRTYDSKDLLMLLHDAFEDDCDLEERCDKYGLKTIFSNIYDVEHGIIEAFNSGRDEWFSEVIDALDHYLPVY</sequence>
<dbReference type="EMBL" id="CP007649">
    <property type="protein sequence ID" value="AIR11866.1"/>
    <property type="molecule type" value="Genomic_DNA"/>
</dbReference>
<gene>
    <name evidence="1" type="ORF">LSJ_4089</name>
</gene>
<protein>
    <submittedName>
        <fullName evidence="1">Uncharacterized protein</fullName>
    </submittedName>
</protein>
<proteinExistence type="predicted"/>
<dbReference type="Proteomes" id="UP000029488">
    <property type="component" value="Plasmid pLMP1046"/>
</dbReference>
<geneLocation type="plasmid" evidence="1 2">
    <name>pLMP1046</name>
</geneLocation>
<dbReference type="RefSeq" id="WP_148305475.1">
    <property type="nucleotide sequence ID" value="NZ_CP007649.1"/>
</dbReference>
<organism evidence="1 2">
    <name type="scientific">Ligilactobacillus salivarius</name>
    <dbReference type="NCBI Taxonomy" id="1624"/>
    <lineage>
        <taxon>Bacteria</taxon>
        <taxon>Bacillati</taxon>
        <taxon>Bacillota</taxon>
        <taxon>Bacilli</taxon>
        <taxon>Lactobacillales</taxon>
        <taxon>Lactobacillaceae</taxon>
        <taxon>Ligilactobacillus</taxon>
    </lineage>
</organism>